<dbReference type="EMBL" id="JAXQPW010000002">
    <property type="protein sequence ID" value="MDZ5662203.1"/>
    <property type="molecule type" value="Genomic_DNA"/>
</dbReference>
<keyword evidence="3" id="KW-1185">Reference proteome</keyword>
<evidence type="ECO:0000313" key="3">
    <source>
        <dbReference type="Proteomes" id="UP001291999"/>
    </source>
</evidence>
<comment type="caution">
    <text evidence="2">The sequence shown here is derived from an EMBL/GenBank/DDBJ whole genome shotgun (WGS) entry which is preliminary data.</text>
</comment>
<feature type="region of interest" description="Disordered" evidence="1">
    <location>
        <begin position="224"/>
        <end position="254"/>
    </location>
</feature>
<feature type="compositionally biased region" description="Gly residues" evidence="1">
    <location>
        <begin position="231"/>
        <end position="254"/>
    </location>
</feature>
<sequence length="254" mass="27319">MEWLLLALAAGATVPYAARRVRDRRAERRGQVEVLDEMRRLAEEDVTVFGEQLQRLDGTVAESVLDAGARHDYQSALDAYERAKWDAPRMQHPDEISRLVDTLATGRYAVACVQASLAGRPRPQLRTPCFFNPQHGPSARTVMWTSARHGSRQVPACTRCATQLAAHEKPEVRTVTIGSRTVPYWEAGASLSPYSRGYFPADTAGTGSAMAWMYAAPDLWTPSHQHDHGGHGGGFDGGGFDGGGGDGGGGGGGD</sequence>
<proteinExistence type="predicted"/>
<name>A0ABU5KB60_9ACTN</name>
<gene>
    <name evidence="2" type="ORF">SFC79_10545</name>
</gene>
<evidence type="ECO:0008006" key="4">
    <source>
        <dbReference type="Google" id="ProtNLM"/>
    </source>
</evidence>
<organism evidence="2 3">
    <name type="scientific">Nocardioides renjunii</name>
    <dbReference type="NCBI Taxonomy" id="3095075"/>
    <lineage>
        <taxon>Bacteria</taxon>
        <taxon>Bacillati</taxon>
        <taxon>Actinomycetota</taxon>
        <taxon>Actinomycetes</taxon>
        <taxon>Propionibacteriales</taxon>
        <taxon>Nocardioidaceae</taxon>
        <taxon>Nocardioides</taxon>
    </lineage>
</organism>
<dbReference type="RefSeq" id="WP_322424304.1">
    <property type="nucleotide sequence ID" value="NZ_JAXQPW010000002.1"/>
</dbReference>
<evidence type="ECO:0000313" key="2">
    <source>
        <dbReference type="EMBL" id="MDZ5662203.1"/>
    </source>
</evidence>
<dbReference type="Proteomes" id="UP001291999">
    <property type="component" value="Unassembled WGS sequence"/>
</dbReference>
<evidence type="ECO:0000256" key="1">
    <source>
        <dbReference type="SAM" id="MobiDB-lite"/>
    </source>
</evidence>
<accession>A0ABU5KB60</accession>
<reference evidence="2 3" key="1">
    <citation type="submission" date="2023-11" db="EMBL/GenBank/DDBJ databases">
        <title>Novel species in genus Nocardioides.</title>
        <authorList>
            <person name="Zhou H."/>
        </authorList>
    </citation>
    <scope>NUCLEOTIDE SEQUENCE [LARGE SCALE GENOMIC DNA]</scope>
    <source>
        <strain evidence="2 3">S-58</strain>
    </source>
</reference>
<protein>
    <recommendedName>
        <fullName evidence="4">Secreted protein</fullName>
    </recommendedName>
</protein>